<organism evidence="1">
    <name type="scientific">Opuntia streptacantha</name>
    <name type="common">Prickly pear cactus</name>
    <name type="synonym">Opuntia cardona</name>
    <dbReference type="NCBI Taxonomy" id="393608"/>
    <lineage>
        <taxon>Eukaryota</taxon>
        <taxon>Viridiplantae</taxon>
        <taxon>Streptophyta</taxon>
        <taxon>Embryophyta</taxon>
        <taxon>Tracheophyta</taxon>
        <taxon>Spermatophyta</taxon>
        <taxon>Magnoliopsida</taxon>
        <taxon>eudicotyledons</taxon>
        <taxon>Gunneridae</taxon>
        <taxon>Pentapetalae</taxon>
        <taxon>Caryophyllales</taxon>
        <taxon>Cactineae</taxon>
        <taxon>Cactaceae</taxon>
        <taxon>Opuntioideae</taxon>
        <taxon>Opuntia</taxon>
    </lineage>
</organism>
<reference evidence="1" key="2">
    <citation type="submission" date="2020-07" db="EMBL/GenBank/DDBJ databases">
        <authorList>
            <person name="Vera ALvarez R."/>
            <person name="Arias-Moreno D.M."/>
            <person name="Jimenez-Jacinto V."/>
            <person name="Jimenez-Bremont J.F."/>
            <person name="Swaminathan K."/>
            <person name="Moose S.P."/>
            <person name="Guerrero-Gonzalez M.L."/>
            <person name="Marino-Ramirez L."/>
            <person name="Landsman D."/>
            <person name="Rodriguez-Kessler M."/>
            <person name="Delgado-Sanchez P."/>
        </authorList>
    </citation>
    <scope>NUCLEOTIDE SEQUENCE</scope>
    <source>
        <tissue evidence="1">Cladode</tissue>
    </source>
</reference>
<dbReference type="AlphaFoldDB" id="A0A7C9A2W8"/>
<name>A0A7C9A2W8_OPUST</name>
<protein>
    <submittedName>
        <fullName evidence="1">Uncharacterized protein</fullName>
    </submittedName>
</protein>
<sequence length="106" mass="11319">MYPKRIPKFIKISGKDVKDPLAIAGAISAMYTGAIMTPKPIPIPASSRPVSNTLKLGAKAIMAAPAWKTPAANAIVHFLPIASDVFPPAKLPNNEIMLRMPTRTSI</sequence>
<evidence type="ECO:0000313" key="1">
    <source>
        <dbReference type="EMBL" id="MBA4656511.1"/>
    </source>
</evidence>
<accession>A0A7C9A2W8</accession>
<reference evidence="1" key="1">
    <citation type="journal article" date="2013" name="J. Plant Res.">
        <title>Effect of fungi and light on seed germination of three Opuntia species from semiarid lands of central Mexico.</title>
        <authorList>
            <person name="Delgado-Sanchez P."/>
            <person name="Jimenez-Bremont J.F."/>
            <person name="Guerrero-Gonzalez Mde L."/>
            <person name="Flores J."/>
        </authorList>
    </citation>
    <scope>NUCLEOTIDE SEQUENCE</scope>
    <source>
        <tissue evidence="1">Cladode</tissue>
    </source>
</reference>
<dbReference type="EMBL" id="GISG01192489">
    <property type="protein sequence ID" value="MBA4656511.1"/>
    <property type="molecule type" value="Transcribed_RNA"/>
</dbReference>
<proteinExistence type="predicted"/>